<reference evidence="2 3" key="1">
    <citation type="journal article" date="2018" name="Mol. Genet. Genomics">
        <title>The red deer Cervus elaphus genome CerEla1.0: sequencing, annotating, genes, and chromosomes.</title>
        <authorList>
            <person name="Bana N.A."/>
            <person name="Nyiri A."/>
            <person name="Nagy J."/>
            <person name="Frank K."/>
            <person name="Nagy T."/>
            <person name="Steger V."/>
            <person name="Schiller M."/>
            <person name="Lakatos P."/>
            <person name="Sugar L."/>
            <person name="Horn P."/>
            <person name="Barta E."/>
            <person name="Orosz L."/>
        </authorList>
    </citation>
    <scope>NUCLEOTIDE SEQUENCE [LARGE SCALE GENOMIC DNA]</scope>
    <source>
        <strain evidence="2">Hungarian</strain>
    </source>
</reference>
<accession>A0A212D601</accession>
<gene>
    <name evidence="2" type="ORF">Celaphus_00017222</name>
</gene>
<name>A0A212D601_CEREH</name>
<dbReference type="Proteomes" id="UP000242450">
    <property type="component" value="Chromosome 6"/>
</dbReference>
<organism evidence="2 3">
    <name type="scientific">Cervus elaphus hippelaphus</name>
    <name type="common">European red deer</name>
    <dbReference type="NCBI Taxonomy" id="46360"/>
    <lineage>
        <taxon>Eukaryota</taxon>
        <taxon>Metazoa</taxon>
        <taxon>Chordata</taxon>
        <taxon>Craniata</taxon>
        <taxon>Vertebrata</taxon>
        <taxon>Euteleostomi</taxon>
        <taxon>Mammalia</taxon>
        <taxon>Eutheria</taxon>
        <taxon>Laurasiatheria</taxon>
        <taxon>Artiodactyla</taxon>
        <taxon>Ruminantia</taxon>
        <taxon>Pecora</taxon>
        <taxon>Cervidae</taxon>
        <taxon>Cervinae</taxon>
        <taxon>Cervus</taxon>
    </lineage>
</organism>
<dbReference type="OrthoDB" id="242257at2759"/>
<dbReference type="AlphaFoldDB" id="A0A212D601"/>
<evidence type="ECO:0000313" key="3">
    <source>
        <dbReference type="Proteomes" id="UP000242450"/>
    </source>
</evidence>
<evidence type="ECO:0000256" key="1">
    <source>
        <dbReference type="SAM" id="MobiDB-lite"/>
    </source>
</evidence>
<sequence>MVLPAGSVQPSHRQRTRVGENGMTQERAPAQLPNGPGRAGRPSIMRLHGGRDGAGRLCPAQGDRPVALGTEEPGAWCAEEAGPVCNFMSHEKCLKHVKTPCTSVAPSLVRGTEGLGARLLWGGLGWESGRQGSDPVFSGVLGT</sequence>
<comment type="caution">
    <text evidence="2">The sequence shown here is derived from an EMBL/GenBank/DDBJ whole genome shotgun (WGS) entry which is preliminary data.</text>
</comment>
<protein>
    <submittedName>
        <fullName evidence="2">DGKQ</fullName>
    </submittedName>
</protein>
<proteinExistence type="predicted"/>
<keyword evidence="3" id="KW-1185">Reference proteome</keyword>
<feature type="region of interest" description="Disordered" evidence="1">
    <location>
        <begin position="1"/>
        <end position="43"/>
    </location>
</feature>
<dbReference type="EMBL" id="MKHE01000006">
    <property type="protein sequence ID" value="OWK13677.1"/>
    <property type="molecule type" value="Genomic_DNA"/>
</dbReference>
<evidence type="ECO:0000313" key="2">
    <source>
        <dbReference type="EMBL" id="OWK13677.1"/>
    </source>
</evidence>